<evidence type="ECO:0000313" key="4">
    <source>
        <dbReference type="EMBL" id="MBS9525226.1"/>
    </source>
</evidence>
<reference evidence="4 5" key="1">
    <citation type="submission" date="2021-05" db="EMBL/GenBank/DDBJ databases">
        <authorList>
            <person name="Zhang Z.D."/>
            <person name="Osman G."/>
        </authorList>
    </citation>
    <scope>NUCLEOTIDE SEQUENCE [LARGE SCALE GENOMIC DNA]</scope>
    <source>
        <strain evidence="4 5">KCTC 32217</strain>
    </source>
</reference>
<dbReference type="Pfam" id="PF16344">
    <property type="entry name" value="FecR_C"/>
    <property type="match status" value="1"/>
</dbReference>
<dbReference type="GO" id="GO:0016989">
    <property type="term" value="F:sigma factor antagonist activity"/>
    <property type="evidence" value="ECO:0007669"/>
    <property type="project" value="TreeGrafter"/>
</dbReference>
<evidence type="ECO:0000259" key="2">
    <source>
        <dbReference type="Pfam" id="PF04773"/>
    </source>
</evidence>
<dbReference type="PANTHER" id="PTHR30273:SF2">
    <property type="entry name" value="PROTEIN FECR"/>
    <property type="match status" value="1"/>
</dbReference>
<feature type="transmembrane region" description="Helical" evidence="1">
    <location>
        <begin position="54"/>
        <end position="75"/>
    </location>
</feature>
<evidence type="ECO:0000256" key="1">
    <source>
        <dbReference type="SAM" id="Phobius"/>
    </source>
</evidence>
<keyword evidence="5" id="KW-1185">Reference proteome</keyword>
<keyword evidence="1" id="KW-0472">Membrane</keyword>
<organism evidence="4 5">
    <name type="scientific">Litoribacter ruber</name>
    <dbReference type="NCBI Taxonomy" id="702568"/>
    <lineage>
        <taxon>Bacteria</taxon>
        <taxon>Pseudomonadati</taxon>
        <taxon>Bacteroidota</taxon>
        <taxon>Cytophagia</taxon>
        <taxon>Cytophagales</taxon>
        <taxon>Cyclobacteriaceae</taxon>
        <taxon>Litoribacter</taxon>
    </lineage>
</organism>
<dbReference type="InterPro" id="IPR012373">
    <property type="entry name" value="Ferrdict_sens_TM"/>
</dbReference>
<accession>A0AAP2CIA9</accession>
<dbReference type="Gene3D" id="2.60.120.1440">
    <property type="match status" value="1"/>
</dbReference>
<dbReference type="PIRSF" id="PIRSF018266">
    <property type="entry name" value="FecR"/>
    <property type="match status" value="1"/>
</dbReference>
<dbReference type="PANTHER" id="PTHR30273">
    <property type="entry name" value="PERIPLASMIC SIGNAL SENSOR AND SIGMA FACTOR ACTIVATOR FECR-RELATED"/>
    <property type="match status" value="1"/>
</dbReference>
<name>A0AAP2CIA9_9BACT</name>
<keyword evidence="1" id="KW-1133">Transmembrane helix</keyword>
<dbReference type="AlphaFoldDB" id="A0AAP2CIA9"/>
<feature type="domain" description="Protein FecR C-terminal" evidence="3">
    <location>
        <begin position="226"/>
        <end position="292"/>
    </location>
</feature>
<dbReference type="Proteomes" id="UP001319104">
    <property type="component" value="Unassembled WGS sequence"/>
</dbReference>
<evidence type="ECO:0000259" key="3">
    <source>
        <dbReference type="Pfam" id="PF16344"/>
    </source>
</evidence>
<evidence type="ECO:0000313" key="5">
    <source>
        <dbReference type="Proteomes" id="UP001319104"/>
    </source>
</evidence>
<sequence>MSEKEWEKLNSWYESQEKEELTIHDHLQRSTPKIKQNLWKGIESKIKRESRLEYLRYSGIAASVLIIFSLATLFYNPFTIEDKNLEAKNRTVANGIGMTKTVLLPDGSKATLFHNTSINFPEGFSTNRVIELNGKAFFEVEPDPSNPFQVLSEGILTEVLGTSFQVDGPKKAVSVKTGKVQVQKEGNDSLLFEVPASHWFRLVENRGEVRELENADLEFGWLEGQLHFQKASMETLTHTLQEWYGVQIYSNAEKVDCQLSGEFKKQTLEDLLIAIQYSIPLTYKIDDSHVKIQFNPC</sequence>
<feature type="domain" description="FecR protein" evidence="2">
    <location>
        <begin position="97"/>
        <end position="180"/>
    </location>
</feature>
<dbReference type="InterPro" id="IPR032508">
    <property type="entry name" value="FecR_C"/>
</dbReference>
<dbReference type="Pfam" id="PF04773">
    <property type="entry name" value="FecR"/>
    <property type="match status" value="1"/>
</dbReference>
<dbReference type="InterPro" id="IPR006860">
    <property type="entry name" value="FecR"/>
</dbReference>
<protein>
    <submittedName>
        <fullName evidence="4">FecR domain-containing protein</fullName>
    </submittedName>
</protein>
<dbReference type="Gene3D" id="3.55.50.30">
    <property type="match status" value="1"/>
</dbReference>
<proteinExistence type="predicted"/>
<comment type="caution">
    <text evidence="4">The sequence shown here is derived from an EMBL/GenBank/DDBJ whole genome shotgun (WGS) entry which is preliminary data.</text>
</comment>
<dbReference type="RefSeq" id="WP_213946079.1">
    <property type="nucleotide sequence ID" value="NZ_JAHCMY010000009.1"/>
</dbReference>
<gene>
    <name evidence="4" type="ORF">KI659_14500</name>
</gene>
<keyword evidence="1" id="KW-0812">Transmembrane</keyword>
<dbReference type="EMBL" id="JAHCMY010000009">
    <property type="protein sequence ID" value="MBS9525226.1"/>
    <property type="molecule type" value="Genomic_DNA"/>
</dbReference>